<evidence type="ECO:0000313" key="2">
    <source>
        <dbReference type="EMBL" id="CUS08515.1"/>
    </source>
</evidence>
<sequence length="206" mass="22406">MPPASDPPRMLRRQGNPSNRAGDSVQNCRMPAMFTAELERLAGTEVEQKEFNHIRTGIASGSSIPKELVKRFHRELDLTVEYATPKCRKCCVSAVTTTDDALEKRANSVSTLMVHIEAKVGSATDFTKTLSAGELSEVPVSGYLLQMGYWSDPIRTAGVRTENENGKLWIHGGDKAELDENGCTKCAGRLGGLIMRGGENIVGPLE</sequence>
<organism evidence="2 3">
    <name type="scientific">Tuber aestivum</name>
    <name type="common">summer truffle</name>
    <dbReference type="NCBI Taxonomy" id="59557"/>
    <lineage>
        <taxon>Eukaryota</taxon>
        <taxon>Fungi</taxon>
        <taxon>Dikarya</taxon>
        <taxon>Ascomycota</taxon>
        <taxon>Pezizomycotina</taxon>
        <taxon>Pezizomycetes</taxon>
        <taxon>Pezizales</taxon>
        <taxon>Tuberaceae</taxon>
        <taxon>Tuber</taxon>
    </lineage>
</organism>
<feature type="non-terminal residue" evidence="2">
    <location>
        <position position="206"/>
    </location>
</feature>
<dbReference type="EMBL" id="LN891128">
    <property type="protein sequence ID" value="CUS08515.1"/>
    <property type="molecule type" value="Genomic_DNA"/>
</dbReference>
<dbReference type="Gene3D" id="3.40.50.12780">
    <property type="entry name" value="N-terminal domain of ligase-like"/>
    <property type="match status" value="1"/>
</dbReference>
<feature type="region of interest" description="Disordered" evidence="1">
    <location>
        <begin position="1"/>
        <end position="25"/>
    </location>
</feature>
<gene>
    <name evidence="2" type="ORF">GSTUAT00007384001</name>
</gene>
<dbReference type="GO" id="GO:0006631">
    <property type="term" value="P:fatty acid metabolic process"/>
    <property type="evidence" value="ECO:0007669"/>
    <property type="project" value="TreeGrafter"/>
</dbReference>
<name>A0A292PPA7_9PEZI</name>
<dbReference type="SUPFAM" id="SSF56801">
    <property type="entry name" value="Acetyl-CoA synthetase-like"/>
    <property type="match status" value="1"/>
</dbReference>
<dbReference type="InterPro" id="IPR042099">
    <property type="entry name" value="ANL_N_sf"/>
</dbReference>
<dbReference type="PANTHER" id="PTHR43201:SF30">
    <property type="entry name" value="AMP-DEPENDENT SYNTHETASE_LIGASE DOMAIN-CONTAINING PROTEIN"/>
    <property type="match status" value="1"/>
</dbReference>
<dbReference type="PANTHER" id="PTHR43201">
    <property type="entry name" value="ACYL-COA SYNTHETASE"/>
    <property type="match status" value="1"/>
</dbReference>
<keyword evidence="3" id="KW-1185">Reference proteome</keyword>
<proteinExistence type="predicted"/>
<protein>
    <submittedName>
        <fullName evidence="2">Uncharacterized protein</fullName>
    </submittedName>
</protein>
<dbReference type="Proteomes" id="UP001412239">
    <property type="component" value="Unassembled WGS sequence"/>
</dbReference>
<accession>A0A292PPA7</accession>
<evidence type="ECO:0000313" key="3">
    <source>
        <dbReference type="Proteomes" id="UP001412239"/>
    </source>
</evidence>
<dbReference type="AlphaFoldDB" id="A0A292PPA7"/>
<reference evidence="2" key="1">
    <citation type="submission" date="2015-10" db="EMBL/GenBank/DDBJ databases">
        <authorList>
            <person name="Regsiter A."/>
            <person name="william w."/>
        </authorList>
    </citation>
    <scope>NUCLEOTIDE SEQUENCE</scope>
    <source>
        <strain evidence="2">Montdore</strain>
    </source>
</reference>
<evidence type="ECO:0000256" key="1">
    <source>
        <dbReference type="SAM" id="MobiDB-lite"/>
    </source>
</evidence>
<feature type="compositionally biased region" description="Polar residues" evidence="1">
    <location>
        <begin position="15"/>
        <end position="25"/>
    </location>
</feature>
<dbReference type="GO" id="GO:0031956">
    <property type="term" value="F:medium-chain fatty acid-CoA ligase activity"/>
    <property type="evidence" value="ECO:0007669"/>
    <property type="project" value="TreeGrafter"/>
</dbReference>